<dbReference type="Proteomes" id="UP000260790">
    <property type="component" value="Unassembled WGS sequence"/>
</dbReference>
<evidence type="ECO:0000256" key="1">
    <source>
        <dbReference type="SAM" id="MobiDB-lite"/>
    </source>
</evidence>
<keyword evidence="2" id="KW-0282">Flagellum</keyword>
<dbReference type="EMBL" id="QSQR01000003">
    <property type="protein sequence ID" value="RGK47186.1"/>
    <property type="molecule type" value="Genomic_DNA"/>
</dbReference>
<keyword evidence="2" id="KW-0969">Cilium</keyword>
<organism evidence="2 3">
    <name type="scientific">Ligilactobacillus ruminis</name>
    <dbReference type="NCBI Taxonomy" id="1623"/>
    <lineage>
        <taxon>Bacteria</taxon>
        <taxon>Bacillati</taxon>
        <taxon>Bacillota</taxon>
        <taxon>Bacilli</taxon>
        <taxon>Lactobacillales</taxon>
        <taxon>Lactobacillaceae</taxon>
        <taxon>Ligilactobacillus</taxon>
    </lineage>
</organism>
<sequence length="117" mass="13210">MMRISQVGLGNQNHATTQAQKKRNQQDFGNELEKAQLKISNHAQKRMSARKLNLADDDYVQISKAVSELQEKGSRESLLLYKDMGLIANVQNRTIITAMDMNEIGTVTNIDSTKFIK</sequence>
<gene>
    <name evidence="2" type="ORF">DXD09_04330</name>
</gene>
<proteinExistence type="predicted"/>
<feature type="compositionally biased region" description="Polar residues" evidence="1">
    <location>
        <begin position="8"/>
        <end position="19"/>
    </location>
</feature>
<dbReference type="RefSeq" id="WP_003695235.1">
    <property type="nucleotide sequence ID" value="NZ_JAQCXN010000004.1"/>
</dbReference>
<evidence type="ECO:0000313" key="2">
    <source>
        <dbReference type="EMBL" id="RGK47186.1"/>
    </source>
</evidence>
<keyword evidence="2" id="KW-0966">Cell projection</keyword>
<feature type="region of interest" description="Disordered" evidence="1">
    <location>
        <begin position="1"/>
        <end position="27"/>
    </location>
</feature>
<protein>
    <submittedName>
        <fullName evidence="2">Flagellar protein</fullName>
    </submittedName>
</protein>
<reference evidence="2 3" key="1">
    <citation type="submission" date="2018-08" db="EMBL/GenBank/DDBJ databases">
        <title>A genome reference for cultivated species of the human gut microbiota.</title>
        <authorList>
            <person name="Zou Y."/>
            <person name="Xue W."/>
            <person name="Luo G."/>
        </authorList>
    </citation>
    <scope>NUCLEOTIDE SEQUENCE [LARGE SCALE GENOMIC DNA]</scope>
    <source>
        <strain evidence="2 3">TF10-9AT</strain>
    </source>
</reference>
<evidence type="ECO:0000313" key="3">
    <source>
        <dbReference type="Proteomes" id="UP000260790"/>
    </source>
</evidence>
<dbReference type="AlphaFoldDB" id="A0A3E4MC99"/>
<comment type="caution">
    <text evidence="2">The sequence shown here is derived from an EMBL/GenBank/DDBJ whole genome shotgun (WGS) entry which is preliminary data.</text>
</comment>
<name>A0A3E4MC99_9LACO</name>
<accession>A0A3E4MC99</accession>